<name>A0A6P3DVK6_BOMIM</name>
<evidence type="ECO:0000256" key="1">
    <source>
        <dbReference type="ARBA" id="ARBA00004123"/>
    </source>
</evidence>
<dbReference type="GeneID" id="100744135"/>
<comment type="subcellular location">
    <subcellularLocation>
        <location evidence="1">Nucleus</location>
    </subcellularLocation>
</comment>
<feature type="compositionally biased region" description="Basic residues" evidence="5">
    <location>
        <begin position="401"/>
        <end position="411"/>
    </location>
</feature>
<dbReference type="CTD" id="37924"/>
<feature type="region of interest" description="Disordered" evidence="5">
    <location>
        <begin position="388"/>
        <end position="411"/>
    </location>
</feature>
<evidence type="ECO:0000313" key="6">
    <source>
        <dbReference type="Proteomes" id="UP000515180"/>
    </source>
</evidence>
<dbReference type="SUPFAM" id="SSF46579">
    <property type="entry name" value="Prefoldin"/>
    <property type="match status" value="1"/>
</dbReference>
<dbReference type="Proteomes" id="UP000515180">
    <property type="component" value="Unplaced"/>
</dbReference>
<keyword evidence="6" id="KW-1185">Reference proteome</keyword>
<evidence type="ECO:0000256" key="4">
    <source>
        <dbReference type="SAM" id="Coils"/>
    </source>
</evidence>
<feature type="coiled-coil region" evidence="4">
    <location>
        <begin position="96"/>
        <end position="173"/>
    </location>
</feature>
<keyword evidence="4" id="KW-0175">Coiled coil</keyword>
<dbReference type="GO" id="GO:0003682">
    <property type="term" value="F:chromatin binding"/>
    <property type="evidence" value="ECO:0007669"/>
    <property type="project" value="TreeGrafter"/>
</dbReference>
<comment type="similarity">
    <text evidence="3">Belongs to the RNA polymerase II subunit 5-mediating protein family.</text>
</comment>
<dbReference type="InterPro" id="IPR009053">
    <property type="entry name" value="Prefoldin"/>
</dbReference>
<sequence length="411" mass="48283">MNFEDDTQKVRRLFLDEALAKGIQQNEEQCKIWTTYKKGHQKVAETLQTFQKDLYVNCMVPIGKRALMKGKLIHTNEILACLGDGYFAKYSASGAAALCERRIQKAEEMLKNLNKERDLYETRMMMIENNLFEDYAGGEIVEHWNEDQITEWKKKHREREREYHQKLAKLRQEDRKKIETEDDLFNRLDQLEIEEELADELNRLGDKAYELFGAEELEEGQCYYESESSSNSEEEEKEDDSKEDNKQVPDSDTYQHKVKTCKVKKLVSFAEPEDLSRKEKENLMKEKEKDFEEDILRIEFTHSKNKSVTKSNGDSIETPADIYRLLSKPKSILKRSPNDLPPEQSAPLEYSTEDEGEEDEDTVKPSVYEIVVKDIKEKNTLKVTNEAVEKMEKSTNARPVSKFKRERQRRQ</sequence>
<gene>
    <name evidence="7" type="primary">LOC100744135</name>
</gene>
<dbReference type="Pfam" id="PF02996">
    <property type="entry name" value="Prefoldin"/>
    <property type="match status" value="1"/>
</dbReference>
<dbReference type="PANTHER" id="PTHR15111:SF0">
    <property type="entry name" value="UNCONVENTIONAL PREFOLDIN RPB5 INTERACTOR 1"/>
    <property type="match status" value="1"/>
</dbReference>
<dbReference type="CDD" id="cd23159">
    <property type="entry name" value="Prefoldin_URI1"/>
    <property type="match status" value="1"/>
</dbReference>
<dbReference type="RefSeq" id="XP_003489357.1">
    <property type="nucleotide sequence ID" value="XM_003489309.4"/>
</dbReference>
<proteinExistence type="inferred from homology"/>
<accession>A0A6P3DVK6</accession>
<evidence type="ECO:0000256" key="2">
    <source>
        <dbReference type="ARBA" id="ARBA00023242"/>
    </source>
</evidence>
<evidence type="ECO:0000256" key="3">
    <source>
        <dbReference type="ARBA" id="ARBA00038295"/>
    </source>
</evidence>
<organism evidence="6 7">
    <name type="scientific">Bombus impatiens</name>
    <name type="common">Bumblebee</name>
    <dbReference type="NCBI Taxonomy" id="132113"/>
    <lineage>
        <taxon>Eukaryota</taxon>
        <taxon>Metazoa</taxon>
        <taxon>Ecdysozoa</taxon>
        <taxon>Arthropoda</taxon>
        <taxon>Hexapoda</taxon>
        <taxon>Insecta</taxon>
        <taxon>Pterygota</taxon>
        <taxon>Neoptera</taxon>
        <taxon>Endopterygota</taxon>
        <taxon>Hymenoptera</taxon>
        <taxon>Apocrita</taxon>
        <taxon>Aculeata</taxon>
        <taxon>Apoidea</taxon>
        <taxon>Anthophila</taxon>
        <taxon>Apidae</taxon>
        <taxon>Bombus</taxon>
        <taxon>Pyrobombus</taxon>
    </lineage>
</organism>
<reference evidence="7" key="1">
    <citation type="submission" date="2025-08" db="UniProtKB">
        <authorList>
            <consortium name="RefSeq"/>
        </authorList>
    </citation>
    <scope>IDENTIFICATION</scope>
</reference>
<dbReference type="KEGG" id="bim:100744135"/>
<feature type="compositionally biased region" description="Basic and acidic residues" evidence="5">
    <location>
        <begin position="239"/>
        <end position="255"/>
    </location>
</feature>
<feature type="compositionally biased region" description="Acidic residues" evidence="5">
    <location>
        <begin position="351"/>
        <end position="361"/>
    </location>
</feature>
<evidence type="ECO:0000256" key="5">
    <source>
        <dbReference type="SAM" id="MobiDB-lite"/>
    </source>
</evidence>
<dbReference type="GO" id="GO:0000122">
    <property type="term" value="P:negative regulation of transcription by RNA polymerase II"/>
    <property type="evidence" value="ECO:0007669"/>
    <property type="project" value="TreeGrafter"/>
</dbReference>
<dbReference type="GO" id="GO:0019212">
    <property type="term" value="F:phosphatase inhibitor activity"/>
    <property type="evidence" value="ECO:0007669"/>
    <property type="project" value="TreeGrafter"/>
</dbReference>
<dbReference type="InterPro" id="IPR004127">
    <property type="entry name" value="Prefoldin_subunit_alpha"/>
</dbReference>
<dbReference type="OrthoDB" id="21413at2759"/>
<protein>
    <submittedName>
        <fullName evidence="7">Unconventional prefoldin RPB5 interactor-like protein</fullName>
    </submittedName>
</protein>
<evidence type="ECO:0000313" key="7">
    <source>
        <dbReference type="RefSeq" id="XP_003489357.1"/>
    </source>
</evidence>
<dbReference type="AlphaFoldDB" id="A0A6P3DVK6"/>
<dbReference type="OMA" id="CMVPIGK"/>
<feature type="region of interest" description="Disordered" evidence="5">
    <location>
        <begin position="220"/>
        <end position="255"/>
    </location>
</feature>
<dbReference type="Gene3D" id="1.10.287.370">
    <property type="match status" value="1"/>
</dbReference>
<dbReference type="PANTHER" id="PTHR15111">
    <property type="entry name" value="RNA POLYMERASE II SUBUNIT 5-MEDIATING PROTEIN NNX3"/>
    <property type="match status" value="1"/>
</dbReference>
<dbReference type="InterPro" id="IPR052255">
    <property type="entry name" value="RNA_pol_II_subunit5-mediator"/>
</dbReference>
<dbReference type="GO" id="GO:0003714">
    <property type="term" value="F:transcription corepressor activity"/>
    <property type="evidence" value="ECO:0007669"/>
    <property type="project" value="TreeGrafter"/>
</dbReference>
<feature type="region of interest" description="Disordered" evidence="5">
    <location>
        <begin position="332"/>
        <end position="365"/>
    </location>
</feature>
<keyword evidence="2" id="KW-0539">Nucleus</keyword>
<dbReference type="GO" id="GO:0005634">
    <property type="term" value="C:nucleus"/>
    <property type="evidence" value="ECO:0007669"/>
    <property type="project" value="UniProtKB-SubCell"/>
</dbReference>